<organism evidence="1 2">
    <name type="scientific">Phytophthora cactorum</name>
    <dbReference type="NCBI Taxonomy" id="29920"/>
    <lineage>
        <taxon>Eukaryota</taxon>
        <taxon>Sar</taxon>
        <taxon>Stramenopiles</taxon>
        <taxon>Oomycota</taxon>
        <taxon>Peronosporomycetes</taxon>
        <taxon>Peronosporales</taxon>
        <taxon>Peronosporaceae</taxon>
        <taxon>Phytophthora</taxon>
    </lineage>
</organism>
<accession>A0A8T1HA07</accession>
<reference evidence="1" key="1">
    <citation type="submission" date="2018-05" db="EMBL/GenBank/DDBJ databases">
        <title>Effector identification in a new, highly contiguous assembly of the strawberry crown rot pathogen Phytophthora cactorum.</title>
        <authorList>
            <person name="Armitage A.D."/>
            <person name="Nellist C.F."/>
            <person name="Bates H."/>
            <person name="Vickerstaff R.J."/>
            <person name="Harrison R.J."/>
        </authorList>
    </citation>
    <scope>NUCLEOTIDE SEQUENCE</scope>
    <source>
        <strain evidence="1">P421</strain>
    </source>
</reference>
<dbReference type="EMBL" id="RCMV01001380">
    <property type="protein sequence ID" value="KAG3208868.1"/>
    <property type="molecule type" value="Genomic_DNA"/>
</dbReference>
<dbReference type="Proteomes" id="UP000760860">
    <property type="component" value="Unassembled WGS sequence"/>
</dbReference>
<name>A0A8T1HA07_9STRA</name>
<comment type="caution">
    <text evidence="1">The sequence shown here is derived from an EMBL/GenBank/DDBJ whole genome shotgun (WGS) entry which is preliminary data.</text>
</comment>
<dbReference type="AlphaFoldDB" id="A0A8T1HA07"/>
<evidence type="ECO:0000313" key="2">
    <source>
        <dbReference type="Proteomes" id="UP000760860"/>
    </source>
</evidence>
<evidence type="ECO:0000313" key="1">
    <source>
        <dbReference type="EMBL" id="KAG3208868.1"/>
    </source>
</evidence>
<proteinExistence type="predicted"/>
<protein>
    <submittedName>
        <fullName evidence="1">Uncharacterized protein</fullName>
    </submittedName>
</protein>
<gene>
    <name evidence="1" type="ORF">PC129_g20112</name>
</gene>
<sequence length="205" mass="22754">MREDDTLVPKVSWTGRTVHGNIVGCEGIIVDIKALSELSESLGVFTHERSYDVLEWREEGRDGVFPKTEQGTSIQCNDVPRSGRCGRCERSFLSENGWGLNDGDNRLPTRLGDLDAALNQQNEYTDLLSTTDNVSTFPCCEGLGSVRQMSDDVGRHDENVETVACFSLTEHEVPRLYAHVRADCEDLQTNDELADGGDGTELREL</sequence>